<comment type="caution">
    <text evidence="2">The sequence shown here is derived from an EMBL/GenBank/DDBJ whole genome shotgun (WGS) entry which is preliminary data.</text>
</comment>
<reference evidence="2 3" key="1">
    <citation type="journal article" date="2021" name="Elife">
        <title>Chloroplast acquisition without the gene transfer in kleptoplastic sea slugs, Plakobranchus ocellatus.</title>
        <authorList>
            <person name="Maeda T."/>
            <person name="Takahashi S."/>
            <person name="Yoshida T."/>
            <person name="Shimamura S."/>
            <person name="Takaki Y."/>
            <person name="Nagai Y."/>
            <person name="Toyoda A."/>
            <person name="Suzuki Y."/>
            <person name="Arimoto A."/>
            <person name="Ishii H."/>
            <person name="Satoh N."/>
            <person name="Nishiyama T."/>
            <person name="Hasebe M."/>
            <person name="Maruyama T."/>
            <person name="Minagawa J."/>
            <person name="Obokata J."/>
            <person name="Shigenobu S."/>
        </authorList>
    </citation>
    <scope>NUCLEOTIDE SEQUENCE [LARGE SCALE GENOMIC DNA]</scope>
</reference>
<feature type="domain" description="PiggyBac transposable element-derived protein" evidence="1">
    <location>
        <begin position="1"/>
        <end position="87"/>
    </location>
</feature>
<accession>A0AAV4AIF4</accession>
<dbReference type="PANTHER" id="PTHR46599">
    <property type="entry name" value="PIGGYBAC TRANSPOSABLE ELEMENT-DERIVED PROTEIN 4"/>
    <property type="match status" value="1"/>
</dbReference>
<evidence type="ECO:0000313" key="2">
    <source>
        <dbReference type="EMBL" id="GFO06573.1"/>
    </source>
</evidence>
<name>A0AAV4AIF4_9GAST</name>
<dbReference type="PANTHER" id="PTHR46599:SF2">
    <property type="entry name" value="PIGGYBAC TRANSPOSABLE ELEMENT-DERIVED PROTEIN 4-LIKE"/>
    <property type="match status" value="1"/>
</dbReference>
<gene>
    <name evidence="2" type="ORF">PoB_003307800</name>
</gene>
<dbReference type="InterPro" id="IPR029526">
    <property type="entry name" value="PGBD"/>
</dbReference>
<organism evidence="2 3">
    <name type="scientific">Plakobranchus ocellatus</name>
    <dbReference type="NCBI Taxonomy" id="259542"/>
    <lineage>
        <taxon>Eukaryota</taxon>
        <taxon>Metazoa</taxon>
        <taxon>Spiralia</taxon>
        <taxon>Lophotrochozoa</taxon>
        <taxon>Mollusca</taxon>
        <taxon>Gastropoda</taxon>
        <taxon>Heterobranchia</taxon>
        <taxon>Euthyneura</taxon>
        <taxon>Panpulmonata</taxon>
        <taxon>Sacoglossa</taxon>
        <taxon>Placobranchoidea</taxon>
        <taxon>Plakobranchidae</taxon>
        <taxon>Plakobranchus</taxon>
    </lineage>
</organism>
<dbReference type="Proteomes" id="UP000735302">
    <property type="component" value="Unassembled WGS sequence"/>
</dbReference>
<sequence>MWVRADMDSYIGKFEIYQGKGTGGCIDGYGLGESVVINLCEGIVDKGRKIFFDSFFTSVPLLTHLADNNTWACGTVRSNRKGLADALAK</sequence>
<evidence type="ECO:0000313" key="3">
    <source>
        <dbReference type="Proteomes" id="UP000735302"/>
    </source>
</evidence>
<protein>
    <submittedName>
        <fullName evidence="2">PiggyBac transposable element-derived protein 3</fullName>
    </submittedName>
</protein>
<proteinExistence type="predicted"/>
<dbReference type="Pfam" id="PF13843">
    <property type="entry name" value="DDE_Tnp_1_7"/>
    <property type="match status" value="1"/>
</dbReference>
<dbReference type="AlphaFoldDB" id="A0AAV4AIF4"/>
<evidence type="ECO:0000259" key="1">
    <source>
        <dbReference type="Pfam" id="PF13843"/>
    </source>
</evidence>
<dbReference type="EMBL" id="BLXT01003778">
    <property type="protein sequence ID" value="GFO06573.1"/>
    <property type="molecule type" value="Genomic_DNA"/>
</dbReference>
<keyword evidence="3" id="KW-1185">Reference proteome</keyword>